<dbReference type="PANTHER" id="PTHR35546">
    <property type="entry name" value="F-BOX PROTEIN INTERACTION DOMAIN PROTEIN-RELATED"/>
    <property type="match status" value="1"/>
</dbReference>
<dbReference type="InterPro" id="IPR001810">
    <property type="entry name" value="F-box_dom"/>
</dbReference>
<dbReference type="SUPFAM" id="SSF81383">
    <property type="entry name" value="F-box domain"/>
    <property type="match status" value="1"/>
</dbReference>
<dbReference type="NCBIfam" id="TIGR01640">
    <property type="entry name" value="F_box_assoc_1"/>
    <property type="match status" value="1"/>
</dbReference>
<dbReference type="KEGG" id="soe:110790761"/>
<dbReference type="InterPro" id="IPR055290">
    <property type="entry name" value="At3g26010-like"/>
</dbReference>
<gene>
    <name evidence="3" type="primary">LOC110790761</name>
</gene>
<keyword evidence="2" id="KW-1185">Reference proteome</keyword>
<dbReference type="InterPro" id="IPR017451">
    <property type="entry name" value="F-box-assoc_interact_dom"/>
</dbReference>
<reference evidence="3" key="2">
    <citation type="submission" date="2025-08" db="UniProtKB">
        <authorList>
            <consortium name="RefSeq"/>
        </authorList>
    </citation>
    <scope>IDENTIFICATION</scope>
    <source>
        <tissue evidence="3">Leaf</tissue>
    </source>
</reference>
<dbReference type="Pfam" id="PF00646">
    <property type="entry name" value="F-box"/>
    <property type="match status" value="1"/>
</dbReference>
<dbReference type="InterPro" id="IPR036047">
    <property type="entry name" value="F-box-like_dom_sf"/>
</dbReference>
<evidence type="ECO:0000259" key="1">
    <source>
        <dbReference type="SMART" id="SM00256"/>
    </source>
</evidence>
<reference evidence="2" key="1">
    <citation type="journal article" date="2021" name="Nat. Commun.">
        <title>Genomic analyses provide insights into spinach domestication and the genetic basis of agronomic traits.</title>
        <authorList>
            <person name="Cai X."/>
            <person name="Sun X."/>
            <person name="Xu C."/>
            <person name="Sun H."/>
            <person name="Wang X."/>
            <person name="Ge C."/>
            <person name="Zhang Z."/>
            <person name="Wang Q."/>
            <person name="Fei Z."/>
            <person name="Jiao C."/>
            <person name="Wang Q."/>
        </authorList>
    </citation>
    <scope>NUCLEOTIDE SEQUENCE [LARGE SCALE GENOMIC DNA]</scope>
    <source>
        <strain evidence="2">cv. Varoflay</strain>
    </source>
</reference>
<dbReference type="Proteomes" id="UP000813463">
    <property type="component" value="Chromosome 2"/>
</dbReference>
<protein>
    <submittedName>
        <fullName evidence="3">F-box/kelch-repeat protein At3g17570 isoform X1</fullName>
    </submittedName>
</protein>
<evidence type="ECO:0000313" key="3">
    <source>
        <dbReference type="RefSeq" id="XP_021851222.2"/>
    </source>
</evidence>
<dbReference type="RefSeq" id="XP_021851222.2">
    <property type="nucleotide sequence ID" value="XM_021995530.2"/>
</dbReference>
<accession>A0A9R0ILE7</accession>
<proteinExistence type="predicted"/>
<dbReference type="Pfam" id="PF24750">
    <property type="entry name" value="b-prop_At3g26010-like"/>
    <property type="match status" value="1"/>
</dbReference>
<dbReference type="GeneID" id="110790761"/>
<name>A0A9R0ILE7_SPIOL</name>
<dbReference type="InterPro" id="IPR056592">
    <property type="entry name" value="Beta-prop_At3g26010-like"/>
</dbReference>
<evidence type="ECO:0000313" key="2">
    <source>
        <dbReference type="Proteomes" id="UP000813463"/>
    </source>
</evidence>
<sequence length="381" mass="43934">MDLSLLNNDISFNVLSRLPASILVQLKLVSKGWQHLISNPDFMRLQMKIAKPILISGYLFQEKYLYCEIDVEKVSYIPIRAKETRIYQNVLEFLPEKVTVLGSSNGLICCRSCLPSPDPLIYICNPASKKWVHVKWDRINMKDYIAFSFEPSSTSTLNPRTDYKLVRVFEVDVHTPGKEEFYFTFEIYNWERRVWVKSKEICHCEDSLCINQKVSVKGILYWLTDGRTVVMFDIANELSLLISLPIPFTEGIRTEICLGESNGKLYCVVISQEGILIWSLEECFSSNWDLRSFISFEVMEQENTQYLCNLAERVSTSVGEKVPWMEPLAFKDGKLFLRVSNSAYSFDIQTRKICFLCEMLDLGHEFAGPTVIPYSVTMANP</sequence>
<dbReference type="PANTHER" id="PTHR35546:SF21">
    <property type="entry name" value="F-BOX DOMAIN-CONTAINING PROTEIN"/>
    <property type="match status" value="1"/>
</dbReference>
<dbReference type="SMART" id="SM00256">
    <property type="entry name" value="FBOX"/>
    <property type="match status" value="1"/>
</dbReference>
<organism evidence="2 3">
    <name type="scientific">Spinacia oleracea</name>
    <name type="common">Spinach</name>
    <dbReference type="NCBI Taxonomy" id="3562"/>
    <lineage>
        <taxon>Eukaryota</taxon>
        <taxon>Viridiplantae</taxon>
        <taxon>Streptophyta</taxon>
        <taxon>Embryophyta</taxon>
        <taxon>Tracheophyta</taxon>
        <taxon>Spermatophyta</taxon>
        <taxon>Magnoliopsida</taxon>
        <taxon>eudicotyledons</taxon>
        <taxon>Gunneridae</taxon>
        <taxon>Pentapetalae</taxon>
        <taxon>Caryophyllales</taxon>
        <taxon>Chenopodiaceae</taxon>
        <taxon>Chenopodioideae</taxon>
        <taxon>Anserineae</taxon>
        <taxon>Spinacia</taxon>
    </lineage>
</organism>
<dbReference type="AlphaFoldDB" id="A0A9R0ILE7"/>
<feature type="domain" description="F-box" evidence="1">
    <location>
        <begin position="6"/>
        <end position="46"/>
    </location>
</feature>